<feature type="transmembrane region" description="Helical" evidence="7">
    <location>
        <begin position="80"/>
        <end position="100"/>
    </location>
</feature>
<evidence type="ECO:0000256" key="6">
    <source>
        <dbReference type="SAM" id="MobiDB-lite"/>
    </source>
</evidence>
<dbReference type="SUPFAM" id="SSF52833">
    <property type="entry name" value="Thioredoxin-like"/>
    <property type="match status" value="1"/>
</dbReference>
<feature type="region of interest" description="Disordered" evidence="6">
    <location>
        <begin position="1"/>
        <end position="60"/>
    </location>
</feature>
<evidence type="ECO:0000256" key="7">
    <source>
        <dbReference type="SAM" id="Phobius"/>
    </source>
</evidence>
<dbReference type="InterPro" id="IPR012336">
    <property type="entry name" value="Thioredoxin-like_fold"/>
</dbReference>
<dbReference type="InterPro" id="IPR036249">
    <property type="entry name" value="Thioredoxin-like_sf"/>
</dbReference>
<protein>
    <submittedName>
        <fullName evidence="9">DsbA family protein</fullName>
    </submittedName>
</protein>
<dbReference type="PANTHER" id="PTHR13887:SF14">
    <property type="entry name" value="DISULFIDE BOND FORMATION PROTEIN D"/>
    <property type="match status" value="1"/>
</dbReference>
<keyword evidence="10" id="KW-1185">Reference proteome</keyword>
<keyword evidence="4" id="KW-1015">Disulfide bond</keyword>
<sequence>MPTAAATSAGEHHPAHSCRLPTSRSEPAPAHPRPGADWTSPMSSNAKKKPTHAEQQAARRERLQQAMLAEKRAQRTRRQVTIGVSGALALLLVGGVAIAVNSAGSSHSASTAAASSGPLVTPANTSGDGTVITYGKPDAAHTLAVYEDFRCPICEKFETTNGATVQQLADNGDYKIDYHLAAFLDDNLGGKGSITALAAAGAALNQSVADFKKFHDVLYANQPNERTDGFGDVNKILDLAGKVPGLKTDAFTAAVKDGTYLPWAQKVAAAFDSSGVTGTPTMKFDGKQLNLFDNQGTPVSADTFKQQVGAK</sequence>
<reference evidence="9 10" key="1">
    <citation type="submission" date="2019-06" db="EMBL/GenBank/DDBJ databases">
        <title>Description of Kitasatospora acidophila sp. nov. isolated from pine grove soil, and reclassification of Streptomyces novaecaesareae to Kitasatospora novaeceasareae comb. nov.</title>
        <authorList>
            <person name="Kim M.J."/>
        </authorList>
    </citation>
    <scope>NUCLEOTIDE SEQUENCE [LARGE SCALE GENOMIC DNA]</scope>
    <source>
        <strain evidence="9 10">MMS16-CNU292</strain>
    </source>
</reference>
<evidence type="ECO:0000313" key="9">
    <source>
        <dbReference type="EMBL" id="TQF06084.1"/>
    </source>
</evidence>
<comment type="similarity">
    <text evidence="1">Belongs to the thioredoxin family. DsbA subfamily.</text>
</comment>
<evidence type="ECO:0000256" key="4">
    <source>
        <dbReference type="ARBA" id="ARBA00023157"/>
    </source>
</evidence>
<keyword evidence="3" id="KW-0560">Oxidoreductase</keyword>
<evidence type="ECO:0000313" key="10">
    <source>
        <dbReference type="Proteomes" id="UP000319103"/>
    </source>
</evidence>
<evidence type="ECO:0000256" key="1">
    <source>
        <dbReference type="ARBA" id="ARBA00005791"/>
    </source>
</evidence>
<evidence type="ECO:0000256" key="2">
    <source>
        <dbReference type="ARBA" id="ARBA00022729"/>
    </source>
</evidence>
<organism evidence="9 10">
    <name type="scientific">Kitasatospora acidiphila</name>
    <dbReference type="NCBI Taxonomy" id="2567942"/>
    <lineage>
        <taxon>Bacteria</taxon>
        <taxon>Bacillati</taxon>
        <taxon>Actinomycetota</taxon>
        <taxon>Actinomycetes</taxon>
        <taxon>Kitasatosporales</taxon>
        <taxon>Streptomycetaceae</taxon>
        <taxon>Kitasatospora</taxon>
    </lineage>
</organism>
<dbReference type="OrthoDB" id="4135024at2"/>
<keyword evidence="7" id="KW-0812">Transmembrane</keyword>
<evidence type="ECO:0000256" key="3">
    <source>
        <dbReference type="ARBA" id="ARBA00023002"/>
    </source>
</evidence>
<dbReference type="EMBL" id="VIGB01000003">
    <property type="protein sequence ID" value="TQF06084.1"/>
    <property type="molecule type" value="Genomic_DNA"/>
</dbReference>
<feature type="domain" description="Thioredoxin-like fold" evidence="8">
    <location>
        <begin position="130"/>
        <end position="290"/>
    </location>
</feature>
<keyword evidence="7" id="KW-0472">Membrane</keyword>
<name>A0A540WCD5_9ACTN</name>
<dbReference type="Gene3D" id="3.40.30.10">
    <property type="entry name" value="Glutaredoxin"/>
    <property type="match status" value="1"/>
</dbReference>
<keyword evidence="2" id="KW-0732">Signal</keyword>
<dbReference type="GO" id="GO:0016491">
    <property type="term" value="F:oxidoreductase activity"/>
    <property type="evidence" value="ECO:0007669"/>
    <property type="project" value="UniProtKB-KW"/>
</dbReference>
<accession>A0A540WCD5</accession>
<dbReference type="PANTHER" id="PTHR13887">
    <property type="entry name" value="GLUTATHIONE S-TRANSFERASE KAPPA"/>
    <property type="match status" value="1"/>
</dbReference>
<keyword evidence="5" id="KW-0676">Redox-active center</keyword>
<dbReference type="Proteomes" id="UP000319103">
    <property type="component" value="Unassembled WGS sequence"/>
</dbReference>
<gene>
    <name evidence="9" type="ORF">E6W39_32525</name>
</gene>
<keyword evidence="7" id="KW-1133">Transmembrane helix</keyword>
<dbReference type="Pfam" id="PF13462">
    <property type="entry name" value="Thioredoxin_4"/>
    <property type="match status" value="1"/>
</dbReference>
<proteinExistence type="inferred from homology"/>
<comment type="caution">
    <text evidence="9">The sequence shown here is derived from an EMBL/GenBank/DDBJ whole genome shotgun (WGS) entry which is preliminary data.</text>
</comment>
<evidence type="ECO:0000256" key="5">
    <source>
        <dbReference type="ARBA" id="ARBA00023284"/>
    </source>
</evidence>
<dbReference type="AlphaFoldDB" id="A0A540WCD5"/>
<evidence type="ECO:0000259" key="8">
    <source>
        <dbReference type="Pfam" id="PF13462"/>
    </source>
</evidence>